<organism evidence="1 2">
    <name type="scientific">Haematococcus lacustris</name>
    <name type="common">Green alga</name>
    <name type="synonym">Haematococcus pluvialis</name>
    <dbReference type="NCBI Taxonomy" id="44745"/>
    <lineage>
        <taxon>Eukaryota</taxon>
        <taxon>Viridiplantae</taxon>
        <taxon>Chlorophyta</taxon>
        <taxon>core chlorophytes</taxon>
        <taxon>Chlorophyceae</taxon>
        <taxon>CS clade</taxon>
        <taxon>Chlamydomonadales</taxon>
        <taxon>Haematococcaceae</taxon>
        <taxon>Haematococcus</taxon>
    </lineage>
</organism>
<evidence type="ECO:0000313" key="2">
    <source>
        <dbReference type="Proteomes" id="UP000485058"/>
    </source>
</evidence>
<keyword evidence="2" id="KW-1185">Reference proteome</keyword>
<comment type="caution">
    <text evidence="1">The sequence shown here is derived from an EMBL/GenBank/DDBJ whole genome shotgun (WGS) entry which is preliminary data.</text>
</comment>
<dbReference type="EMBL" id="BLLF01005404">
    <property type="protein sequence ID" value="GFH31146.1"/>
    <property type="molecule type" value="Genomic_DNA"/>
</dbReference>
<dbReference type="Proteomes" id="UP000485058">
    <property type="component" value="Unassembled WGS sequence"/>
</dbReference>
<evidence type="ECO:0000313" key="1">
    <source>
        <dbReference type="EMBL" id="GFH31146.1"/>
    </source>
</evidence>
<reference evidence="1 2" key="1">
    <citation type="submission" date="2020-02" db="EMBL/GenBank/DDBJ databases">
        <title>Draft genome sequence of Haematococcus lacustris strain NIES-144.</title>
        <authorList>
            <person name="Morimoto D."/>
            <person name="Nakagawa S."/>
            <person name="Yoshida T."/>
            <person name="Sawayama S."/>
        </authorList>
    </citation>
    <scope>NUCLEOTIDE SEQUENCE [LARGE SCALE GENOMIC DNA]</scope>
    <source>
        <strain evidence="1 2">NIES-144</strain>
    </source>
</reference>
<gene>
    <name evidence="1" type="ORF">HaLaN_30129</name>
</gene>
<protein>
    <submittedName>
        <fullName evidence="1">Uncharacterized protein</fullName>
    </submittedName>
</protein>
<accession>A0A6A0AEJ6</accession>
<sequence length="39" mass="3998">MQQQATLQLAVAQRLGANGSTITDSILSDLAALRVATGL</sequence>
<proteinExistence type="predicted"/>
<dbReference type="AlphaFoldDB" id="A0A6A0AEJ6"/>
<name>A0A6A0AEJ6_HAELA</name>